<evidence type="ECO:0000256" key="5">
    <source>
        <dbReference type="ARBA" id="ARBA00022741"/>
    </source>
</evidence>
<dbReference type="NCBIfam" id="TIGR01357">
    <property type="entry name" value="aroB"/>
    <property type="match status" value="1"/>
</dbReference>
<evidence type="ECO:0000313" key="13">
    <source>
        <dbReference type="EMBL" id="PDX87619.1"/>
    </source>
</evidence>
<dbReference type="InterPro" id="IPR016037">
    <property type="entry name" value="DHQ_synth_AroB"/>
</dbReference>
<dbReference type="GO" id="GO:0005737">
    <property type="term" value="C:cytoplasm"/>
    <property type="evidence" value="ECO:0007669"/>
    <property type="project" value="InterPro"/>
</dbReference>
<evidence type="ECO:0000256" key="7">
    <source>
        <dbReference type="ARBA" id="ARBA00023027"/>
    </source>
</evidence>
<dbReference type="AlphaFoldDB" id="A0A2A7B8G4"/>
<protein>
    <recommendedName>
        <fullName evidence="10">3-dehydroquinate synthase</fullName>
        <ecNumber evidence="10">4.2.3.4</ecNumber>
    </recommendedName>
</protein>
<organism evidence="13 14">
    <name type="scientific">Faecalibacterium prausnitzii</name>
    <dbReference type="NCBI Taxonomy" id="853"/>
    <lineage>
        <taxon>Bacteria</taxon>
        <taxon>Bacillati</taxon>
        <taxon>Bacillota</taxon>
        <taxon>Clostridia</taxon>
        <taxon>Eubacteriales</taxon>
        <taxon>Oscillospiraceae</taxon>
        <taxon>Faecalibacterium</taxon>
    </lineage>
</organism>
<dbReference type="Pfam" id="PF24621">
    <property type="entry name" value="DHQS_C"/>
    <property type="match status" value="1"/>
</dbReference>
<dbReference type="CDD" id="cd08195">
    <property type="entry name" value="DHQS"/>
    <property type="match status" value="1"/>
</dbReference>
<evidence type="ECO:0000256" key="2">
    <source>
        <dbReference type="ARBA" id="ARBA00001941"/>
    </source>
</evidence>
<dbReference type="Gene3D" id="1.20.1090.10">
    <property type="entry name" value="Dehydroquinate synthase-like - alpha domain"/>
    <property type="match status" value="1"/>
</dbReference>
<gene>
    <name evidence="13" type="primary">aroB</name>
    <name evidence="13" type="ORF">CHR60_03855</name>
</gene>
<keyword evidence="7" id="KW-0520">NAD</keyword>
<comment type="cofactor">
    <cofactor evidence="1">
        <name>NAD(+)</name>
        <dbReference type="ChEBI" id="CHEBI:57540"/>
    </cofactor>
</comment>
<sequence length="347" mass="38116">MSDFIGTKLTMNLGERSYDIILKNGALENLYQFARLDRRVAVVTDSGVPAQYAQRVADQCREARIITVPQGEASKSFKILESVLQQMLDFNMGRGDLVVAVGGGVVGDLAGFAASIYMRGIDFINCPTTTLSMIDSSIGGKTAVDLGDTKNIVGAFWQPKLVIVDPDTLATLPRRHYINGLAEAVKASLLADPELFGIFEKGDIDGQINEIIYRSLRFKKNIVEQDETERGMRKALNFGHTIGHGIEAVKGIKGRRTVGLFHGECVALGMLPMIESKALQKRVRAVYRRLGLPLRTTYNKEKVLAEMLHDKKAQGGQITIIKVPGLGCWRAETIPVEGLRPLLGMEE</sequence>
<keyword evidence="8" id="KW-0456">Lyase</keyword>
<dbReference type="PANTHER" id="PTHR43622:SF1">
    <property type="entry name" value="3-DEHYDROQUINATE SYNTHASE"/>
    <property type="match status" value="1"/>
</dbReference>
<dbReference type="GO" id="GO:0009073">
    <property type="term" value="P:aromatic amino acid family biosynthetic process"/>
    <property type="evidence" value="ECO:0007669"/>
    <property type="project" value="InterPro"/>
</dbReference>
<dbReference type="SUPFAM" id="SSF56796">
    <property type="entry name" value="Dehydroquinate synthase-like"/>
    <property type="match status" value="1"/>
</dbReference>
<comment type="cofactor">
    <cofactor evidence="2">
        <name>Co(2+)</name>
        <dbReference type="ChEBI" id="CHEBI:48828"/>
    </cofactor>
</comment>
<evidence type="ECO:0000256" key="9">
    <source>
        <dbReference type="ARBA" id="ARBA00023285"/>
    </source>
</evidence>
<evidence type="ECO:0000256" key="8">
    <source>
        <dbReference type="ARBA" id="ARBA00023239"/>
    </source>
</evidence>
<dbReference type="GO" id="GO:0003856">
    <property type="term" value="F:3-dehydroquinate synthase activity"/>
    <property type="evidence" value="ECO:0007669"/>
    <property type="project" value="UniProtKB-UniRule"/>
</dbReference>
<dbReference type="InterPro" id="IPR050071">
    <property type="entry name" value="Dehydroquinate_synthase"/>
</dbReference>
<keyword evidence="9" id="KW-0170">Cobalt</keyword>
<evidence type="ECO:0000259" key="12">
    <source>
        <dbReference type="Pfam" id="PF24621"/>
    </source>
</evidence>
<evidence type="ECO:0000256" key="4">
    <source>
        <dbReference type="ARBA" id="ARBA00022723"/>
    </source>
</evidence>
<evidence type="ECO:0000256" key="10">
    <source>
        <dbReference type="NCBIfam" id="TIGR01357"/>
    </source>
</evidence>
<dbReference type="InterPro" id="IPR030960">
    <property type="entry name" value="DHQS/DOIS_N"/>
</dbReference>
<dbReference type="Pfam" id="PF01761">
    <property type="entry name" value="DHQ_synthase"/>
    <property type="match status" value="1"/>
</dbReference>
<dbReference type="EMBL" id="NOUV01000006">
    <property type="protein sequence ID" value="PDX87619.1"/>
    <property type="molecule type" value="Genomic_DNA"/>
</dbReference>
<feature type="domain" description="3-dehydroquinate synthase N-terminal" evidence="11">
    <location>
        <begin position="66"/>
        <end position="178"/>
    </location>
</feature>
<dbReference type="GO" id="GO:0046872">
    <property type="term" value="F:metal ion binding"/>
    <property type="evidence" value="ECO:0007669"/>
    <property type="project" value="UniProtKB-KW"/>
</dbReference>
<reference evidence="13 14" key="1">
    <citation type="journal article" date="2017" name="Front. Microbiol.">
        <title>New Insights into the Diversity of the Genus Faecalibacterium.</title>
        <authorList>
            <person name="Benevides L."/>
            <person name="Burman S."/>
            <person name="Martin R."/>
            <person name="Robert V."/>
            <person name="Thomas M."/>
            <person name="Miquel S."/>
            <person name="Chain F."/>
            <person name="Sokol H."/>
            <person name="Bermudez-Humaran L.G."/>
            <person name="Morrison M."/>
            <person name="Langella P."/>
            <person name="Azevedo V.A."/>
            <person name="Chatel J.M."/>
            <person name="Soares S."/>
        </authorList>
    </citation>
    <scope>NUCLEOTIDE SEQUENCE [LARGE SCALE GENOMIC DNA]</scope>
    <source>
        <strain evidence="13 14">AHMP21</strain>
    </source>
</reference>
<dbReference type="InterPro" id="IPR056179">
    <property type="entry name" value="DHQS_C"/>
</dbReference>
<evidence type="ECO:0000259" key="11">
    <source>
        <dbReference type="Pfam" id="PF01761"/>
    </source>
</evidence>
<evidence type="ECO:0000256" key="6">
    <source>
        <dbReference type="ARBA" id="ARBA00022833"/>
    </source>
</evidence>
<keyword evidence="6" id="KW-0862">Zinc</keyword>
<dbReference type="GO" id="GO:0009423">
    <property type="term" value="P:chorismate biosynthetic process"/>
    <property type="evidence" value="ECO:0007669"/>
    <property type="project" value="UniProtKB-UniRule"/>
</dbReference>
<name>A0A2A7B8G4_9FIRM</name>
<dbReference type="OrthoDB" id="9806583at2"/>
<keyword evidence="4" id="KW-0479">Metal-binding</keyword>
<evidence type="ECO:0000256" key="1">
    <source>
        <dbReference type="ARBA" id="ARBA00001911"/>
    </source>
</evidence>
<dbReference type="InterPro" id="IPR030963">
    <property type="entry name" value="DHQ_synth_fam"/>
</dbReference>
<dbReference type="EC" id="4.2.3.4" evidence="10"/>
<dbReference type="PIRSF" id="PIRSF001455">
    <property type="entry name" value="DHQ_synth"/>
    <property type="match status" value="1"/>
</dbReference>
<keyword evidence="5" id="KW-0547">Nucleotide-binding</keyword>
<dbReference type="GO" id="GO:0000166">
    <property type="term" value="F:nucleotide binding"/>
    <property type="evidence" value="ECO:0007669"/>
    <property type="project" value="UniProtKB-KW"/>
</dbReference>
<dbReference type="RefSeq" id="WP_097791832.1">
    <property type="nucleotide sequence ID" value="NZ_CABJDF010000008.1"/>
</dbReference>
<dbReference type="PANTHER" id="PTHR43622">
    <property type="entry name" value="3-DEHYDROQUINATE SYNTHASE"/>
    <property type="match status" value="1"/>
</dbReference>
<dbReference type="Proteomes" id="UP000220904">
    <property type="component" value="Unassembled WGS sequence"/>
</dbReference>
<evidence type="ECO:0000313" key="14">
    <source>
        <dbReference type="Proteomes" id="UP000220904"/>
    </source>
</evidence>
<dbReference type="FunFam" id="3.40.50.1970:FF:000007">
    <property type="entry name" value="Pentafunctional AROM polypeptide"/>
    <property type="match status" value="1"/>
</dbReference>
<feature type="domain" description="3-dehydroquinate synthase C-terminal" evidence="12">
    <location>
        <begin position="180"/>
        <end position="313"/>
    </location>
</feature>
<proteinExistence type="predicted"/>
<comment type="caution">
    <text evidence="13">The sequence shown here is derived from an EMBL/GenBank/DDBJ whole genome shotgun (WGS) entry which is preliminary data.</text>
</comment>
<dbReference type="Gene3D" id="3.40.50.1970">
    <property type="match status" value="1"/>
</dbReference>
<evidence type="ECO:0000256" key="3">
    <source>
        <dbReference type="ARBA" id="ARBA00001947"/>
    </source>
</evidence>
<accession>A0A2A7B8G4</accession>
<comment type="cofactor">
    <cofactor evidence="3">
        <name>Zn(2+)</name>
        <dbReference type="ChEBI" id="CHEBI:29105"/>
    </cofactor>
</comment>